<sequence>MSSAHTNKNLATYTGLKYQSTTLAPVYDENHIEFLIGTRSLREENEIHLVEYIEEKNEIICNRILDHKPEIWSLSSCNWDPSLLITGYNTGMEFAGSLWRIKTQEEREKAGDFSDMEKLVDFNGFNGRIKSILFDPTGENKEKVISVDERSIQIWNLNKNEKEKEAKLDNKINVGELEVITASAWDFLQPHQFATSNESSLRIWDLRTLKETQEIEHAQGGAIRDLAFNRNKPWHIATAGDDFLINFWDLRNTKEFVYQNKQPQALITLAGHSHWVWNIEFNPIYDQLLLSSSTDSTVKLWNVPSFAFELLLEDEDESDKTRLSRGNRRRQKSARSKRQGHDGLAKSYDSHEDSVYAISWSPFEPWIFASVSYDGKLVVSHVPEKLKDEISLN</sequence>
<dbReference type="Pfam" id="PF00400">
    <property type="entry name" value="WD40"/>
    <property type="match status" value="1"/>
</dbReference>
<accession>A0A9Q0L971</accession>
<dbReference type="OrthoDB" id="196957at2759"/>
<keyword evidence="2 4" id="KW-0853">WD repeat</keyword>
<dbReference type="Pfam" id="PF23609">
    <property type="entry name" value="Beta-prop_EIPR1"/>
    <property type="match status" value="1"/>
</dbReference>
<proteinExistence type="inferred from homology"/>
<feature type="compositionally biased region" description="Basic residues" evidence="5">
    <location>
        <begin position="323"/>
        <end position="338"/>
    </location>
</feature>
<dbReference type="OMA" id="HQFLALH"/>
<feature type="repeat" description="WD" evidence="4">
    <location>
        <begin position="269"/>
        <end position="303"/>
    </location>
</feature>
<evidence type="ECO:0000256" key="4">
    <source>
        <dbReference type="PROSITE-ProRule" id="PRU00221"/>
    </source>
</evidence>
<dbReference type="InterPro" id="IPR059104">
    <property type="entry name" value="Beta-prop_EIPR1-like"/>
</dbReference>
<evidence type="ECO:0000256" key="5">
    <source>
        <dbReference type="SAM" id="MobiDB-lite"/>
    </source>
</evidence>
<name>A0A9Q0L971_ANAIG</name>
<evidence type="ECO:0000259" key="6">
    <source>
        <dbReference type="Pfam" id="PF23609"/>
    </source>
</evidence>
<dbReference type="InterPro" id="IPR001680">
    <property type="entry name" value="WD40_rpt"/>
</dbReference>
<evidence type="ECO:0000256" key="2">
    <source>
        <dbReference type="ARBA" id="ARBA00022574"/>
    </source>
</evidence>
<keyword evidence="8" id="KW-1185">Reference proteome</keyword>
<dbReference type="PROSITE" id="PS50082">
    <property type="entry name" value="WD_REPEATS_2"/>
    <property type="match status" value="1"/>
</dbReference>
<dbReference type="SMART" id="SM00320">
    <property type="entry name" value="WD40"/>
    <property type="match status" value="6"/>
</dbReference>
<dbReference type="PANTHER" id="PTHR14205:SF15">
    <property type="entry name" value="EARP AND GARP COMPLEX-INTERACTING PROTEIN 1"/>
    <property type="match status" value="1"/>
</dbReference>
<dbReference type="EMBL" id="JAPDFW010000135">
    <property type="protein sequence ID" value="KAJ5067040.1"/>
    <property type="molecule type" value="Genomic_DNA"/>
</dbReference>
<reference evidence="7" key="1">
    <citation type="submission" date="2022-10" db="EMBL/GenBank/DDBJ databases">
        <title>Novel sulphate-reducing endosymbionts in the free-living metamonad Anaeramoeba.</title>
        <authorList>
            <person name="Jerlstrom-Hultqvist J."/>
            <person name="Cepicka I."/>
            <person name="Gallot-Lavallee L."/>
            <person name="Salas-Leiva D."/>
            <person name="Curtis B.A."/>
            <person name="Zahonova K."/>
            <person name="Pipaliya S."/>
            <person name="Dacks J."/>
            <person name="Roger A.J."/>
        </authorList>
    </citation>
    <scope>NUCLEOTIDE SEQUENCE</scope>
    <source>
        <strain evidence="7">BMAN</strain>
    </source>
</reference>
<comment type="caution">
    <text evidence="7">The sequence shown here is derived from an EMBL/GenBank/DDBJ whole genome shotgun (WGS) entry which is preliminary data.</text>
</comment>
<evidence type="ECO:0000256" key="3">
    <source>
        <dbReference type="ARBA" id="ARBA00022737"/>
    </source>
</evidence>
<dbReference type="SUPFAM" id="SSF50978">
    <property type="entry name" value="WD40 repeat-like"/>
    <property type="match status" value="1"/>
</dbReference>
<keyword evidence="3" id="KW-0677">Repeat</keyword>
<dbReference type="Gene3D" id="2.130.10.10">
    <property type="entry name" value="YVTN repeat-like/Quinoprotein amine dehydrogenase"/>
    <property type="match status" value="1"/>
</dbReference>
<dbReference type="PROSITE" id="PS50294">
    <property type="entry name" value="WD_REPEATS_REGION"/>
    <property type="match status" value="1"/>
</dbReference>
<gene>
    <name evidence="7" type="ORF">M0811_13301</name>
</gene>
<protein>
    <submittedName>
        <fullName evidence="7">Earp and garp complex-interacting protein</fullName>
    </submittedName>
</protein>
<dbReference type="InterPro" id="IPR015943">
    <property type="entry name" value="WD40/YVTN_repeat-like_dom_sf"/>
</dbReference>
<dbReference type="InterPro" id="IPR040323">
    <property type="entry name" value="EIPR1"/>
</dbReference>
<comment type="similarity">
    <text evidence="1">Belongs to the WD repeat EIPR1 family.</text>
</comment>
<organism evidence="7 8">
    <name type="scientific">Anaeramoeba ignava</name>
    <name type="common">Anaerobic marine amoeba</name>
    <dbReference type="NCBI Taxonomy" id="1746090"/>
    <lineage>
        <taxon>Eukaryota</taxon>
        <taxon>Metamonada</taxon>
        <taxon>Anaeramoebidae</taxon>
        <taxon>Anaeramoeba</taxon>
    </lineage>
</organism>
<evidence type="ECO:0000313" key="7">
    <source>
        <dbReference type="EMBL" id="KAJ5067040.1"/>
    </source>
</evidence>
<dbReference type="GO" id="GO:0016567">
    <property type="term" value="P:protein ubiquitination"/>
    <property type="evidence" value="ECO:0007669"/>
    <property type="project" value="TreeGrafter"/>
</dbReference>
<evidence type="ECO:0000313" key="8">
    <source>
        <dbReference type="Proteomes" id="UP001149090"/>
    </source>
</evidence>
<dbReference type="Proteomes" id="UP001149090">
    <property type="component" value="Unassembled WGS sequence"/>
</dbReference>
<dbReference type="PANTHER" id="PTHR14205">
    <property type="entry name" value="WD-REPEAT PROTEIN"/>
    <property type="match status" value="1"/>
</dbReference>
<evidence type="ECO:0000256" key="1">
    <source>
        <dbReference type="ARBA" id="ARBA00005672"/>
    </source>
</evidence>
<dbReference type="InterPro" id="IPR036322">
    <property type="entry name" value="WD40_repeat_dom_sf"/>
</dbReference>
<feature type="domain" description="EIPR1-like beta-propeller" evidence="6">
    <location>
        <begin position="13"/>
        <end position="301"/>
    </location>
</feature>
<dbReference type="PROSITE" id="PS00678">
    <property type="entry name" value="WD_REPEATS_1"/>
    <property type="match status" value="2"/>
</dbReference>
<dbReference type="AlphaFoldDB" id="A0A9Q0L971"/>
<feature type="region of interest" description="Disordered" evidence="5">
    <location>
        <begin position="321"/>
        <end position="347"/>
    </location>
</feature>
<dbReference type="InterPro" id="IPR019775">
    <property type="entry name" value="WD40_repeat_CS"/>
</dbReference>